<organism evidence="1 2">
    <name type="scientific">Meristemomyces frigidus</name>
    <dbReference type="NCBI Taxonomy" id="1508187"/>
    <lineage>
        <taxon>Eukaryota</taxon>
        <taxon>Fungi</taxon>
        <taxon>Dikarya</taxon>
        <taxon>Ascomycota</taxon>
        <taxon>Pezizomycotina</taxon>
        <taxon>Dothideomycetes</taxon>
        <taxon>Dothideomycetidae</taxon>
        <taxon>Mycosphaerellales</taxon>
        <taxon>Teratosphaeriaceae</taxon>
        <taxon>Meristemomyces</taxon>
    </lineage>
</organism>
<proteinExistence type="predicted"/>
<dbReference type="Proteomes" id="UP001310890">
    <property type="component" value="Unassembled WGS sequence"/>
</dbReference>
<protein>
    <submittedName>
        <fullName evidence="1">Uncharacterized protein</fullName>
    </submittedName>
</protein>
<accession>A0AAN7YNL8</accession>
<dbReference type="AlphaFoldDB" id="A0AAN7YNL8"/>
<comment type="caution">
    <text evidence="1">The sequence shown here is derived from an EMBL/GenBank/DDBJ whole genome shotgun (WGS) entry which is preliminary data.</text>
</comment>
<dbReference type="EMBL" id="JAVRRL010000001">
    <property type="protein sequence ID" value="KAK5118842.1"/>
    <property type="molecule type" value="Genomic_DNA"/>
</dbReference>
<evidence type="ECO:0000313" key="1">
    <source>
        <dbReference type="EMBL" id="KAK5118842.1"/>
    </source>
</evidence>
<reference evidence="1" key="1">
    <citation type="submission" date="2023-08" db="EMBL/GenBank/DDBJ databases">
        <title>Black Yeasts Isolated from many extreme environments.</title>
        <authorList>
            <person name="Coleine C."/>
            <person name="Stajich J.E."/>
            <person name="Selbmann L."/>
        </authorList>
    </citation>
    <scope>NUCLEOTIDE SEQUENCE</scope>
    <source>
        <strain evidence="1">CCFEE 5401</strain>
    </source>
</reference>
<gene>
    <name evidence="1" type="ORF">LTR62_000051</name>
</gene>
<name>A0AAN7YNL8_9PEZI</name>
<sequence>MPPKRTQARTTPAATQCARAQVLPRPPRVDSFDFLGLPAELRNSIYELLAAGCDRICIQATSERSPAIAVQHSMNGVNRQTREEFLDILGDQTLVTPRSIYARVIDFDFSTLQAYIKQVLKRDAQAFFEFNPVVDAPGRRRLHVDLDITARWLRMPGVRSLENWFRFVRSELRRCPEQMVVKYHFANVADKAQALASLKGYHRDDVNLEKAGFGSIIEIWQRYGSPTNMERIWAKEARRRAMRKGTQVGEWYMEDEPELQESWERQYQKSQ</sequence>
<evidence type="ECO:0000313" key="2">
    <source>
        <dbReference type="Proteomes" id="UP001310890"/>
    </source>
</evidence>